<dbReference type="SUPFAM" id="SSF81665">
    <property type="entry name" value="Calcium ATPase, transmembrane domain M"/>
    <property type="match status" value="1"/>
</dbReference>
<keyword evidence="3" id="KW-0460">Magnesium</keyword>
<accession>A0A6J0NCW5</accession>
<dbReference type="GO" id="GO:0045332">
    <property type="term" value="P:phospholipid translocation"/>
    <property type="evidence" value="ECO:0007669"/>
    <property type="project" value="TreeGrafter"/>
</dbReference>
<evidence type="ECO:0000256" key="4">
    <source>
        <dbReference type="SAM" id="Phobius"/>
    </source>
</evidence>
<keyword evidence="4" id="KW-0812">Transmembrane</keyword>
<feature type="domain" description="P-type ATPase C-terminal" evidence="5">
    <location>
        <begin position="20"/>
        <end position="270"/>
    </location>
</feature>
<dbReference type="InterPro" id="IPR032630">
    <property type="entry name" value="P_typ_ATPase_c"/>
</dbReference>
<dbReference type="AlphaFoldDB" id="A0A6J0NCW5"/>
<dbReference type="PANTHER" id="PTHR24092">
    <property type="entry name" value="PROBABLE PHOSPHOLIPID-TRANSPORTING ATPASE"/>
    <property type="match status" value="1"/>
</dbReference>
<keyword evidence="4" id="KW-0472">Membrane</keyword>
<dbReference type="KEGG" id="rsz:108853459"/>
<dbReference type="InterPro" id="IPR023298">
    <property type="entry name" value="ATPase_P-typ_TM_dom_sf"/>
</dbReference>
<evidence type="ECO:0000256" key="3">
    <source>
        <dbReference type="ARBA" id="ARBA00022842"/>
    </source>
</evidence>
<evidence type="ECO:0000256" key="2">
    <source>
        <dbReference type="ARBA" id="ARBA00022723"/>
    </source>
</evidence>
<comment type="subcellular location">
    <subcellularLocation>
        <location evidence="1">Membrane</location>
        <topology evidence="1">Multi-pass membrane protein</topology>
    </subcellularLocation>
</comment>
<dbReference type="Proteomes" id="UP000504610">
    <property type="component" value="Chromosome 4"/>
</dbReference>
<feature type="transmembrane region" description="Helical" evidence="4">
    <location>
        <begin position="134"/>
        <end position="152"/>
    </location>
</feature>
<dbReference type="GO" id="GO:0046872">
    <property type="term" value="F:metal ion binding"/>
    <property type="evidence" value="ECO:0007669"/>
    <property type="project" value="UniProtKB-KW"/>
</dbReference>
<keyword evidence="4" id="KW-1133">Transmembrane helix</keyword>
<dbReference type="GO" id="GO:0005886">
    <property type="term" value="C:plasma membrane"/>
    <property type="evidence" value="ECO:0007669"/>
    <property type="project" value="TreeGrafter"/>
</dbReference>
<keyword evidence="6" id="KW-1185">Reference proteome</keyword>
<feature type="transmembrane region" description="Helical" evidence="4">
    <location>
        <begin position="172"/>
        <end position="195"/>
    </location>
</feature>
<evidence type="ECO:0000313" key="6">
    <source>
        <dbReference type="Proteomes" id="UP000504610"/>
    </source>
</evidence>
<reference evidence="6" key="1">
    <citation type="journal article" date="2019" name="Database">
        <title>The radish genome database (RadishGD): an integrated information resource for radish genomics.</title>
        <authorList>
            <person name="Yu H.J."/>
            <person name="Baek S."/>
            <person name="Lee Y.J."/>
            <person name="Cho A."/>
            <person name="Mun J.H."/>
        </authorList>
    </citation>
    <scope>NUCLEOTIDE SEQUENCE [LARGE SCALE GENOMIC DNA]</scope>
    <source>
        <strain evidence="6">cv. WK10039</strain>
    </source>
</reference>
<feature type="transmembrane region" description="Helical" evidence="4">
    <location>
        <begin position="84"/>
        <end position="104"/>
    </location>
</feature>
<dbReference type="GeneID" id="108853459"/>
<dbReference type="InterPro" id="IPR023214">
    <property type="entry name" value="HAD_sf"/>
</dbReference>
<dbReference type="Gene3D" id="3.40.50.1000">
    <property type="entry name" value="HAD superfamily/HAD-like"/>
    <property type="match status" value="1"/>
</dbReference>
<dbReference type="OrthoDB" id="1921439at2759"/>
<gene>
    <name evidence="7" type="primary">LOC108853459</name>
</gene>
<feature type="transmembrane region" description="Helical" evidence="4">
    <location>
        <begin position="241"/>
        <end position="261"/>
    </location>
</feature>
<dbReference type="PANTHER" id="PTHR24092:SF171">
    <property type="entry name" value="PHOSPHOLIPID-TRANSPORTING ATPASE"/>
    <property type="match status" value="1"/>
</dbReference>
<organism evidence="6 7">
    <name type="scientific">Raphanus sativus</name>
    <name type="common">Radish</name>
    <name type="synonym">Raphanus raphanistrum var. sativus</name>
    <dbReference type="NCBI Taxonomy" id="3726"/>
    <lineage>
        <taxon>Eukaryota</taxon>
        <taxon>Viridiplantae</taxon>
        <taxon>Streptophyta</taxon>
        <taxon>Embryophyta</taxon>
        <taxon>Tracheophyta</taxon>
        <taxon>Spermatophyta</taxon>
        <taxon>Magnoliopsida</taxon>
        <taxon>eudicotyledons</taxon>
        <taxon>Gunneridae</taxon>
        <taxon>Pentapetalae</taxon>
        <taxon>rosids</taxon>
        <taxon>malvids</taxon>
        <taxon>Brassicales</taxon>
        <taxon>Brassicaceae</taxon>
        <taxon>Brassiceae</taxon>
        <taxon>Raphanus</taxon>
    </lineage>
</organism>
<evidence type="ECO:0000256" key="1">
    <source>
        <dbReference type="ARBA" id="ARBA00004141"/>
    </source>
</evidence>
<evidence type="ECO:0000259" key="5">
    <source>
        <dbReference type="Pfam" id="PF16212"/>
    </source>
</evidence>
<dbReference type="RefSeq" id="XP_018482375.2">
    <property type="nucleotide sequence ID" value="XM_018626873.2"/>
</dbReference>
<keyword evidence="2" id="KW-0479">Metal-binding</keyword>
<name>A0A6J0NCW5_RAPSA</name>
<feature type="transmembrane region" description="Helical" evidence="4">
    <location>
        <begin position="202"/>
        <end position="221"/>
    </location>
</feature>
<proteinExistence type="predicted"/>
<dbReference type="GO" id="GO:0140326">
    <property type="term" value="F:ATPase-coupled intramembrane lipid transporter activity"/>
    <property type="evidence" value="ECO:0007669"/>
    <property type="project" value="TreeGrafter"/>
</dbReference>
<sequence length="331" mass="38482">MLQEADIGVGISGVEGMQAVMSSDIAIAQFRYLERLLLVHGHWCYSRISSMICYFFYKNITFGVTIFLYEAYTSFSAQPAYNDWFLSLFNVFFSSLPVIAVGVFDQDVSARFCYKFPLLYQEGVQNILFSWKRIIGWMFNGVISALAIFFLCKESLKHQLFDPNGKTAGWEVLGGTMYTCMVWVVNLQLALSISYFTWVQHIVIWGSIALWYIFLMIYGAMSPSFSTDAYMVFLEALAPAPSYWLTTLFVMIFSLIPYFIYKSVKMRFFPVYHQMIQWIRYEGHSNDAEFVEMVRQRSIRPTTVGYTARRAASVRREDRFYDQIHTDLVAF</sequence>
<protein>
    <submittedName>
        <fullName evidence="7">Phospholipid-transporting ATPase 10</fullName>
    </submittedName>
</protein>
<feature type="transmembrane region" description="Helical" evidence="4">
    <location>
        <begin position="55"/>
        <end position="72"/>
    </location>
</feature>
<dbReference type="Pfam" id="PF16212">
    <property type="entry name" value="PhoLip_ATPase_C"/>
    <property type="match status" value="1"/>
</dbReference>
<evidence type="ECO:0000313" key="7">
    <source>
        <dbReference type="RefSeq" id="XP_018482375.2"/>
    </source>
</evidence>
<reference evidence="7" key="2">
    <citation type="submission" date="2025-08" db="UniProtKB">
        <authorList>
            <consortium name="RefSeq"/>
        </authorList>
    </citation>
    <scope>IDENTIFICATION</scope>
    <source>
        <tissue evidence="7">Leaf</tissue>
    </source>
</reference>